<feature type="transmembrane region" description="Helical" evidence="2">
    <location>
        <begin position="286"/>
        <end position="304"/>
    </location>
</feature>
<dbReference type="AlphaFoldDB" id="A0A0D1WWC5"/>
<protein>
    <submittedName>
        <fullName evidence="3">Uncharacterized protein</fullName>
    </submittedName>
</protein>
<sequence>MPPVFFEAVRRSFKPGVTSDEVWLQWKNPGDVFSVLLILGGDVVSRALAQLTGTFITPVAFSFGWVAYAVAAVVSAVGENKLMPLPDCSCKVINAKSGYVRDNSSWIIGRIVGDYEAWMHKDIKKHLEEMLDAAWEKEKQKAERNQNGSGQDVPRPKQAGLCVSIYRAGPAKVGYPGYDLVYYIGFATTVLQLGIAAIPCGIFGDWGVLLITVGGILLSFASGSLSQWREEKWACRRNSHKNVILTRGNGSQHAIVVLGTGKSLDLEDLAAGQTNVNVSASRYTRIVVTVIAALWIILLITAAGLKRNTWFLLAVGGIGMLQNIYVAGKQRSPKAFGVPLEFVEVIGMPKVMHTLFAVEERYPYIGASMRATFFPDELRPNELERWADLKKDAMGEAEDVGFDRKTGGHGVSTSQITHRSSKDGHGPSTSTTAI</sequence>
<feature type="transmembrane region" description="Helical" evidence="2">
    <location>
        <begin position="180"/>
        <end position="204"/>
    </location>
</feature>
<evidence type="ECO:0000256" key="2">
    <source>
        <dbReference type="SAM" id="Phobius"/>
    </source>
</evidence>
<keyword evidence="2" id="KW-0472">Membrane</keyword>
<accession>A0A0D1WWC5</accession>
<evidence type="ECO:0000256" key="1">
    <source>
        <dbReference type="SAM" id="MobiDB-lite"/>
    </source>
</evidence>
<proteinExistence type="predicted"/>
<gene>
    <name evidence="3" type="ORF">PV11_07038</name>
</gene>
<reference evidence="3 4" key="1">
    <citation type="submission" date="2015-01" db="EMBL/GenBank/DDBJ databases">
        <title>The Genome Sequence of Exophiala sideris CBS121828.</title>
        <authorList>
            <consortium name="The Broad Institute Genomics Platform"/>
            <person name="Cuomo C."/>
            <person name="de Hoog S."/>
            <person name="Gorbushina A."/>
            <person name="Stielow B."/>
            <person name="Teixiera M."/>
            <person name="Abouelleil A."/>
            <person name="Chapman S.B."/>
            <person name="Priest M."/>
            <person name="Young S.K."/>
            <person name="Wortman J."/>
            <person name="Nusbaum C."/>
            <person name="Birren B."/>
        </authorList>
    </citation>
    <scope>NUCLEOTIDE SEQUENCE [LARGE SCALE GENOMIC DNA]</scope>
    <source>
        <strain evidence="3 4">CBS 121828</strain>
    </source>
</reference>
<name>A0A0D1WWC5_9EURO</name>
<feature type="transmembrane region" description="Helical" evidence="2">
    <location>
        <begin position="210"/>
        <end position="228"/>
    </location>
</feature>
<keyword evidence="2" id="KW-0812">Transmembrane</keyword>
<evidence type="ECO:0000313" key="3">
    <source>
        <dbReference type="EMBL" id="KIV79476.1"/>
    </source>
</evidence>
<evidence type="ECO:0000313" key="4">
    <source>
        <dbReference type="Proteomes" id="UP000053599"/>
    </source>
</evidence>
<dbReference type="STRING" id="1016849.A0A0D1WWC5"/>
<dbReference type="Proteomes" id="UP000053599">
    <property type="component" value="Unassembled WGS sequence"/>
</dbReference>
<organism evidence="3 4">
    <name type="scientific">Exophiala sideris</name>
    <dbReference type="NCBI Taxonomy" id="1016849"/>
    <lineage>
        <taxon>Eukaryota</taxon>
        <taxon>Fungi</taxon>
        <taxon>Dikarya</taxon>
        <taxon>Ascomycota</taxon>
        <taxon>Pezizomycotina</taxon>
        <taxon>Eurotiomycetes</taxon>
        <taxon>Chaetothyriomycetidae</taxon>
        <taxon>Chaetothyriales</taxon>
        <taxon>Herpotrichiellaceae</taxon>
        <taxon>Exophiala</taxon>
    </lineage>
</organism>
<feature type="transmembrane region" description="Helical" evidence="2">
    <location>
        <begin position="55"/>
        <end position="77"/>
    </location>
</feature>
<feature type="transmembrane region" description="Helical" evidence="2">
    <location>
        <begin position="310"/>
        <end position="328"/>
    </location>
</feature>
<feature type="region of interest" description="Disordered" evidence="1">
    <location>
        <begin position="400"/>
        <end position="434"/>
    </location>
</feature>
<dbReference type="EMBL" id="KN846953">
    <property type="protein sequence ID" value="KIV79476.1"/>
    <property type="molecule type" value="Genomic_DNA"/>
</dbReference>
<dbReference type="HOGENOM" id="CLU_034489_0_0_1"/>
<dbReference type="OrthoDB" id="1937642at2759"/>
<keyword evidence="2" id="KW-1133">Transmembrane helix</keyword>